<sequence>MCAFPLKSRVTVCVDGGGTCSQHKFMLSSELSFTAACLHGVASVVPLGKICMSMYRNKNVAPLTGFLWNVFPTSPDGIHKGHFTTTEDEPPTPLLSRLLL</sequence>
<dbReference type="AlphaFoldDB" id="A6J7G0"/>
<organism evidence="1 2">
    <name type="scientific">Rattus norvegicus</name>
    <name type="common">Rat</name>
    <dbReference type="NCBI Taxonomy" id="10116"/>
    <lineage>
        <taxon>Eukaryota</taxon>
        <taxon>Metazoa</taxon>
        <taxon>Chordata</taxon>
        <taxon>Craniata</taxon>
        <taxon>Vertebrata</taxon>
        <taxon>Euteleostomi</taxon>
        <taxon>Mammalia</taxon>
        <taxon>Eutheria</taxon>
        <taxon>Euarchontoglires</taxon>
        <taxon>Glires</taxon>
        <taxon>Rodentia</taxon>
        <taxon>Myomorpha</taxon>
        <taxon>Muroidea</taxon>
        <taxon>Muridae</taxon>
        <taxon>Murinae</taxon>
        <taxon>Rattus</taxon>
    </lineage>
</organism>
<dbReference type="EMBL" id="CH473977">
    <property type="protein sequence ID" value="EDL98310.1"/>
    <property type="molecule type" value="Genomic_DNA"/>
</dbReference>
<gene>
    <name evidence="1" type="ORF">rCG_44108</name>
</gene>
<proteinExistence type="predicted"/>
<reference evidence="2" key="1">
    <citation type="submission" date="2005-09" db="EMBL/GenBank/DDBJ databases">
        <authorList>
            <person name="Mural R.J."/>
            <person name="Li P.W."/>
            <person name="Adams M.D."/>
            <person name="Amanatides P.G."/>
            <person name="Baden-Tillson H."/>
            <person name="Barnstead M."/>
            <person name="Chin S.H."/>
            <person name="Dew I."/>
            <person name="Evans C.A."/>
            <person name="Ferriera S."/>
            <person name="Flanigan M."/>
            <person name="Fosler C."/>
            <person name="Glodek A."/>
            <person name="Gu Z."/>
            <person name="Holt R.A."/>
            <person name="Jennings D."/>
            <person name="Kraft C.L."/>
            <person name="Lu F."/>
            <person name="Nguyen T."/>
            <person name="Nusskern D.R."/>
            <person name="Pfannkoch C.M."/>
            <person name="Sitter C."/>
            <person name="Sutton G.G."/>
            <person name="Venter J.C."/>
            <person name="Wang Z."/>
            <person name="Woodage T."/>
            <person name="Zheng X.H."/>
            <person name="Zhong F."/>
        </authorList>
    </citation>
    <scope>NUCLEOTIDE SEQUENCE [LARGE SCALE GENOMIC DNA]</scope>
    <source>
        <strain>BN</strain>
        <strain evidence="2">Sprague-Dawley</strain>
    </source>
</reference>
<protein>
    <submittedName>
        <fullName evidence="1">RCG44108</fullName>
    </submittedName>
</protein>
<name>A6J7G0_RAT</name>
<dbReference type="Proteomes" id="UP000234681">
    <property type="component" value="Chromosome 17"/>
</dbReference>
<evidence type="ECO:0000313" key="2">
    <source>
        <dbReference type="Proteomes" id="UP000234681"/>
    </source>
</evidence>
<accession>A6J7G0</accession>
<evidence type="ECO:0000313" key="1">
    <source>
        <dbReference type="EMBL" id="EDL98310.1"/>
    </source>
</evidence>